<dbReference type="PaxDb" id="67767-A0A0J7JVF6"/>
<feature type="region of interest" description="Disordered" evidence="1">
    <location>
        <begin position="54"/>
        <end position="88"/>
    </location>
</feature>
<organism evidence="2 3">
    <name type="scientific">Lasius niger</name>
    <name type="common">Black garden ant</name>
    <dbReference type="NCBI Taxonomy" id="67767"/>
    <lineage>
        <taxon>Eukaryota</taxon>
        <taxon>Metazoa</taxon>
        <taxon>Ecdysozoa</taxon>
        <taxon>Arthropoda</taxon>
        <taxon>Hexapoda</taxon>
        <taxon>Insecta</taxon>
        <taxon>Pterygota</taxon>
        <taxon>Neoptera</taxon>
        <taxon>Endopterygota</taxon>
        <taxon>Hymenoptera</taxon>
        <taxon>Apocrita</taxon>
        <taxon>Aculeata</taxon>
        <taxon>Formicoidea</taxon>
        <taxon>Formicidae</taxon>
        <taxon>Formicinae</taxon>
        <taxon>Lasius</taxon>
        <taxon>Lasius</taxon>
    </lineage>
</organism>
<dbReference type="Proteomes" id="UP000036403">
    <property type="component" value="Unassembled WGS sequence"/>
</dbReference>
<gene>
    <name evidence="2" type="ORF">RF55_24243</name>
</gene>
<comment type="caution">
    <text evidence="2">The sequence shown here is derived from an EMBL/GenBank/DDBJ whole genome shotgun (WGS) entry which is preliminary data.</text>
</comment>
<protein>
    <submittedName>
        <fullName evidence="2">Uncharacterized protein</fullName>
    </submittedName>
</protein>
<dbReference type="EMBL" id="LBMM01028565">
    <property type="protein sequence ID" value="KMQ82084.1"/>
    <property type="molecule type" value="Genomic_DNA"/>
</dbReference>
<name>A0A0J7JVF6_LASNI</name>
<evidence type="ECO:0000256" key="1">
    <source>
        <dbReference type="SAM" id="MobiDB-lite"/>
    </source>
</evidence>
<evidence type="ECO:0000313" key="2">
    <source>
        <dbReference type="EMBL" id="KMQ82084.1"/>
    </source>
</evidence>
<dbReference type="AlphaFoldDB" id="A0A0J7JVF6"/>
<keyword evidence="3" id="KW-1185">Reference proteome</keyword>
<proteinExistence type="predicted"/>
<feature type="region of interest" description="Disordered" evidence="1">
    <location>
        <begin position="1"/>
        <end position="36"/>
    </location>
</feature>
<reference evidence="2 3" key="1">
    <citation type="submission" date="2015-04" db="EMBL/GenBank/DDBJ databases">
        <title>Lasius niger genome sequencing.</title>
        <authorList>
            <person name="Konorov E.A."/>
            <person name="Nikitin M.A."/>
            <person name="Kirill M.V."/>
            <person name="Chang P."/>
        </authorList>
    </citation>
    <scope>NUCLEOTIDE SEQUENCE [LARGE SCALE GENOMIC DNA]</scope>
    <source>
        <tissue evidence="2">Whole</tissue>
    </source>
</reference>
<sequence>MLLRTSNDEDPVAVSLMPTQDRQPSSAKQTGATYQLGRKTRGYAPIILFALPQQGQLDQLPHGSPPREQEQQRQPWRTTQKQPLAPPGAQIAFANQQAESIAMNQHTVEIEQHDARRKRL</sequence>
<accession>A0A0J7JVF6</accession>
<evidence type="ECO:0000313" key="3">
    <source>
        <dbReference type="Proteomes" id="UP000036403"/>
    </source>
</evidence>
<feature type="compositionally biased region" description="Polar residues" evidence="1">
    <location>
        <begin position="17"/>
        <end position="33"/>
    </location>
</feature>